<feature type="region of interest" description="Disordered" evidence="1">
    <location>
        <begin position="41"/>
        <end position="100"/>
    </location>
</feature>
<comment type="caution">
    <text evidence="3">The sequence shown here is derived from an EMBL/GenBank/DDBJ whole genome shotgun (WGS) entry which is preliminary data.</text>
</comment>
<dbReference type="Proteomes" id="UP000249185">
    <property type="component" value="Unassembled WGS sequence"/>
</dbReference>
<proteinExistence type="predicted"/>
<organism evidence="3 4">
    <name type="scientific">Rhodovulum sulfidophilum</name>
    <name type="common">Rhodobacter sulfidophilus</name>
    <dbReference type="NCBI Taxonomy" id="35806"/>
    <lineage>
        <taxon>Bacteria</taxon>
        <taxon>Pseudomonadati</taxon>
        <taxon>Pseudomonadota</taxon>
        <taxon>Alphaproteobacteria</taxon>
        <taxon>Rhodobacterales</taxon>
        <taxon>Paracoccaceae</taxon>
        <taxon>Rhodovulum</taxon>
    </lineage>
</organism>
<evidence type="ECO:0000313" key="3">
    <source>
        <dbReference type="EMBL" id="PZQ48987.1"/>
    </source>
</evidence>
<keyword evidence="2" id="KW-0732">Signal</keyword>
<accession>A0A2W5PVZ2</accession>
<feature type="signal peptide" evidence="2">
    <location>
        <begin position="1"/>
        <end position="21"/>
    </location>
</feature>
<evidence type="ECO:0000256" key="2">
    <source>
        <dbReference type="SAM" id="SignalP"/>
    </source>
</evidence>
<protein>
    <submittedName>
        <fullName evidence="3">Uncharacterized protein</fullName>
    </submittedName>
</protein>
<evidence type="ECO:0000313" key="4">
    <source>
        <dbReference type="Proteomes" id="UP000249185"/>
    </source>
</evidence>
<gene>
    <name evidence="3" type="ORF">DI556_12630</name>
</gene>
<sequence length="100" mass="10439">MRAPLAALLMLTALPVGPGGAIEVCRENNLGQIACQGTPTHGLDPIDPFPRAGRRTAPPATVPEARTNAFGDTLPAPAETTAGRPRPRICQPDSFGNLRC</sequence>
<name>A0A2W5PVZ2_RHOSU</name>
<dbReference type="EMBL" id="QFPW01000009">
    <property type="protein sequence ID" value="PZQ48987.1"/>
    <property type="molecule type" value="Genomic_DNA"/>
</dbReference>
<dbReference type="AlphaFoldDB" id="A0A2W5PVZ2"/>
<evidence type="ECO:0000256" key="1">
    <source>
        <dbReference type="SAM" id="MobiDB-lite"/>
    </source>
</evidence>
<feature type="chain" id="PRO_5015938110" evidence="2">
    <location>
        <begin position="22"/>
        <end position="100"/>
    </location>
</feature>
<reference evidence="3 4" key="1">
    <citation type="submission" date="2017-08" db="EMBL/GenBank/DDBJ databases">
        <title>Infants hospitalized years apart are colonized by the same room-sourced microbial strains.</title>
        <authorList>
            <person name="Brooks B."/>
            <person name="Olm M.R."/>
            <person name="Firek B.A."/>
            <person name="Baker R."/>
            <person name="Thomas B.C."/>
            <person name="Morowitz M.J."/>
            <person name="Banfield J.F."/>
        </authorList>
    </citation>
    <scope>NUCLEOTIDE SEQUENCE [LARGE SCALE GENOMIC DNA]</scope>
    <source>
        <strain evidence="3">S2_005_002_R2_34</strain>
    </source>
</reference>